<keyword evidence="7 14" id="KW-0255">Endonuclease</keyword>
<dbReference type="Pfam" id="PF18826">
    <property type="entry name" value="bVLRF1"/>
    <property type="match status" value="1"/>
</dbReference>
<dbReference type="KEGG" id="nnu:104611881"/>
<comment type="subcellular location">
    <subcellularLocation>
        <location evidence="1">Cytoplasm</location>
    </subcellularLocation>
</comment>
<evidence type="ECO:0000256" key="14">
    <source>
        <dbReference type="PROSITE-ProRule" id="PRU01389"/>
    </source>
</evidence>
<evidence type="ECO:0000313" key="17">
    <source>
        <dbReference type="Proteomes" id="UP000189703"/>
    </source>
</evidence>
<feature type="compositionally biased region" description="Low complexity" evidence="15">
    <location>
        <begin position="37"/>
        <end position="50"/>
    </location>
</feature>
<feature type="compositionally biased region" description="Basic residues" evidence="15">
    <location>
        <begin position="561"/>
        <end position="577"/>
    </location>
</feature>
<accession>A0A1U8BCA4</accession>
<gene>
    <name evidence="18" type="primary">LOC104611881</name>
</gene>
<dbReference type="PROSITE" id="PS52044">
    <property type="entry name" value="VLRF1"/>
    <property type="match status" value="1"/>
</dbReference>
<evidence type="ECO:0000259" key="16">
    <source>
        <dbReference type="PROSITE" id="PS52044"/>
    </source>
</evidence>
<dbReference type="GO" id="GO:0004519">
    <property type="term" value="F:endonuclease activity"/>
    <property type="evidence" value="ECO:0007669"/>
    <property type="project" value="UniProtKB-KW"/>
</dbReference>
<comment type="similarity">
    <text evidence="2 14">Belongs to the ANKZF1/VMS1 family.</text>
</comment>
<feature type="repeat" description="ANK" evidence="13">
    <location>
        <begin position="471"/>
        <end position="503"/>
    </location>
</feature>
<evidence type="ECO:0000256" key="12">
    <source>
        <dbReference type="ARBA" id="ARBA00023054"/>
    </source>
</evidence>
<evidence type="ECO:0000256" key="15">
    <source>
        <dbReference type="SAM" id="MobiDB-lite"/>
    </source>
</evidence>
<evidence type="ECO:0000256" key="5">
    <source>
        <dbReference type="ARBA" id="ARBA00022723"/>
    </source>
</evidence>
<keyword evidence="8" id="KW-0863">Zinc-finger</keyword>
<dbReference type="SUPFAM" id="SSF57667">
    <property type="entry name" value="beta-beta-alpha zinc fingers"/>
    <property type="match status" value="1"/>
</dbReference>
<keyword evidence="10" id="KW-0862">Zinc</keyword>
<keyword evidence="12" id="KW-0175">Coiled coil</keyword>
<dbReference type="GeneID" id="104611881"/>
<dbReference type="PANTHER" id="PTHR16036">
    <property type="entry name" value="ANKYRIN REPEAT AND ZINC FINGER DOMAIN-CONTAINING PROTEIN 1"/>
    <property type="match status" value="1"/>
</dbReference>
<dbReference type="Pfam" id="PF18716">
    <property type="entry name" value="VATC"/>
    <property type="match status" value="1"/>
</dbReference>
<evidence type="ECO:0000256" key="10">
    <source>
        <dbReference type="ARBA" id="ARBA00022833"/>
    </source>
</evidence>
<keyword evidence="9 14" id="KW-0378">Hydrolase</keyword>
<evidence type="ECO:0000256" key="8">
    <source>
        <dbReference type="ARBA" id="ARBA00022771"/>
    </source>
</evidence>
<dbReference type="InterPro" id="IPR047139">
    <property type="entry name" value="ANKZ1/VMS1"/>
</dbReference>
<keyword evidence="17" id="KW-1185">Reference proteome</keyword>
<organism evidence="17 18">
    <name type="scientific">Nelumbo nucifera</name>
    <name type="common">Sacred lotus</name>
    <dbReference type="NCBI Taxonomy" id="4432"/>
    <lineage>
        <taxon>Eukaryota</taxon>
        <taxon>Viridiplantae</taxon>
        <taxon>Streptophyta</taxon>
        <taxon>Embryophyta</taxon>
        <taxon>Tracheophyta</taxon>
        <taxon>Spermatophyta</taxon>
        <taxon>Magnoliopsida</taxon>
        <taxon>Proteales</taxon>
        <taxon>Nelumbonaceae</taxon>
        <taxon>Nelumbo</taxon>
    </lineage>
</organism>
<evidence type="ECO:0000256" key="7">
    <source>
        <dbReference type="ARBA" id="ARBA00022759"/>
    </source>
</evidence>
<keyword evidence="3 14" id="KW-0963">Cytoplasm</keyword>
<dbReference type="GO" id="GO:0008270">
    <property type="term" value="F:zinc ion binding"/>
    <property type="evidence" value="ECO:0007669"/>
    <property type="project" value="UniProtKB-KW"/>
</dbReference>
<evidence type="ECO:0000256" key="3">
    <source>
        <dbReference type="ARBA" id="ARBA00022490"/>
    </source>
</evidence>
<dbReference type="OrthoDB" id="429841at2759"/>
<evidence type="ECO:0000256" key="9">
    <source>
        <dbReference type="ARBA" id="ARBA00022801"/>
    </source>
</evidence>
<dbReference type="GO" id="GO:0016787">
    <property type="term" value="F:hydrolase activity"/>
    <property type="evidence" value="ECO:0007669"/>
    <property type="project" value="UniProtKB-KW"/>
</dbReference>
<feature type="domain" description="VLRF1" evidence="16">
    <location>
        <begin position="262"/>
        <end position="403"/>
    </location>
</feature>
<keyword evidence="6" id="KW-0677">Repeat</keyword>
<dbReference type="InParanoid" id="A0A1U8BCA4"/>
<dbReference type="PROSITE" id="PS00028">
    <property type="entry name" value="ZINC_FINGER_C2H2_1"/>
    <property type="match status" value="1"/>
</dbReference>
<dbReference type="OMA" id="GPHIFMC"/>
<dbReference type="InterPro" id="IPR002110">
    <property type="entry name" value="Ankyrin_rpt"/>
</dbReference>
<feature type="region of interest" description="Disordered" evidence="15">
    <location>
        <begin position="545"/>
        <end position="623"/>
    </location>
</feature>
<dbReference type="FunCoup" id="A0A1U8BCA4">
    <property type="interactions" value="2144"/>
</dbReference>
<evidence type="ECO:0000256" key="11">
    <source>
        <dbReference type="ARBA" id="ARBA00023043"/>
    </source>
</evidence>
<dbReference type="InterPro" id="IPR041540">
    <property type="entry name" value="VATC"/>
</dbReference>
<dbReference type="InterPro" id="IPR036770">
    <property type="entry name" value="Ankyrin_rpt-contain_sf"/>
</dbReference>
<feature type="compositionally biased region" description="Polar residues" evidence="15">
    <location>
        <begin position="592"/>
        <end position="605"/>
    </location>
</feature>
<dbReference type="GO" id="GO:0036503">
    <property type="term" value="P:ERAD pathway"/>
    <property type="evidence" value="ECO:0000318"/>
    <property type="project" value="GO_Central"/>
</dbReference>
<evidence type="ECO:0000256" key="13">
    <source>
        <dbReference type="PROSITE-ProRule" id="PRU00023"/>
    </source>
</evidence>
<dbReference type="AlphaFoldDB" id="A0A1U8BCA4"/>
<feature type="active site" evidence="14">
    <location>
        <position position="305"/>
    </location>
</feature>
<keyword evidence="4 14" id="KW-0540">Nuclease</keyword>
<evidence type="ECO:0000256" key="4">
    <source>
        <dbReference type="ARBA" id="ARBA00022722"/>
    </source>
</evidence>
<dbReference type="InterPro" id="IPR041175">
    <property type="entry name" value="VLRF1/Vms1"/>
</dbReference>
<dbReference type="RefSeq" id="XP_010277446.1">
    <property type="nucleotide sequence ID" value="XM_010279144.2"/>
</dbReference>
<evidence type="ECO:0000256" key="2">
    <source>
        <dbReference type="ARBA" id="ARBA00009262"/>
    </source>
</evidence>
<dbReference type="PANTHER" id="PTHR16036:SF2">
    <property type="entry name" value="TRNA ENDONUCLEASE ANKZF1"/>
    <property type="match status" value="1"/>
</dbReference>
<comment type="domain">
    <text evidence="14">The VLRF1 domain mediates binding to the 60S ribosomal subunit.</text>
</comment>
<reference evidence="18" key="1">
    <citation type="submission" date="2025-08" db="UniProtKB">
        <authorList>
            <consortium name="RefSeq"/>
        </authorList>
    </citation>
    <scope>IDENTIFICATION</scope>
</reference>
<dbReference type="SUPFAM" id="SSF48403">
    <property type="entry name" value="Ankyrin repeat"/>
    <property type="match status" value="1"/>
</dbReference>
<dbReference type="InterPro" id="IPR036236">
    <property type="entry name" value="Znf_C2H2_sf"/>
</dbReference>
<dbReference type="GO" id="GO:0005737">
    <property type="term" value="C:cytoplasm"/>
    <property type="evidence" value="ECO:0007669"/>
    <property type="project" value="UniProtKB-SubCell"/>
</dbReference>
<sequence length="711" mass="79481">MKANRSWDYPGDTFSKPFTPVVRERKKAGATEMAGESRCNGRSGSSSSNNDQTEAKLRSVFDVPPDFFYSCRLVHFGSSSYVHFENPATAIDEEDLKGNDSRDKKENRKDVPRWTCSTCKAEFESLQDQRLHFKSDIHRFNVKLSIAGKNTIKEEDFDELTSDSLFKDSDISSISGSEDEAEKDFCPNNDLHKKGGDSSKQKLFINLQTGETVSIWKCLLLAESETISFHGDKLVPVEKGCNLRENELVERLKNLTHEPRDKTHLRIVLLASGGHFAGCVFDGNSVVDHKTFHRYVIRAKAGKKQSSKDASGKAAHSAGASLRRYNELALKKEIQELLDAWKRYFDASSCIFIYAPSGNSQLFFNGEKALFTHQQLVVRHIPLTVRRPTFKEAKRIYNHLTHLTYEMDEKGCPPSIKVASASCAVNMQNSHLDSNEEKLVDYFERKETTVVCSDLKSYDALPLSSESKSVGVTTPLHEAAMSGNAHKTLELLEQGLDPSIKDERGRTPYMLATEKEVRNIFRRFMALNIDKWDWHSAKVPSALTKEMEESQAAKQAEKDAKRKAKSKELKKLRRAKEKKAQAQAALSEKVPTVSQSQGASSTSIVKSWPQSSSSAPSMSKEEELKRAIDIEREKRAAAAERRIAAALNAQPGNTTVALVPSSSQPKSGVAGDISCSYCNISLAGKVPFHRYHYKYCSTTCMHAHREILEAG</sequence>
<evidence type="ECO:0000313" key="18">
    <source>
        <dbReference type="RefSeq" id="XP_010277446.1"/>
    </source>
</evidence>
<dbReference type="PROSITE" id="PS50088">
    <property type="entry name" value="ANK_REPEAT"/>
    <property type="match status" value="1"/>
</dbReference>
<dbReference type="Proteomes" id="UP000189703">
    <property type="component" value="Unplaced"/>
</dbReference>
<dbReference type="Gene3D" id="1.25.40.20">
    <property type="entry name" value="Ankyrin repeat-containing domain"/>
    <property type="match status" value="1"/>
</dbReference>
<keyword evidence="5" id="KW-0479">Metal-binding</keyword>
<feature type="compositionally biased region" description="Low complexity" evidence="15">
    <location>
        <begin position="607"/>
        <end position="618"/>
    </location>
</feature>
<proteinExistence type="inferred from homology"/>
<dbReference type="InterPro" id="IPR013087">
    <property type="entry name" value="Znf_C2H2_type"/>
</dbReference>
<dbReference type="STRING" id="4432.A0A1U8BCA4"/>
<protein>
    <submittedName>
        <fullName evidence="18">Ankyrin repeat and zinc finger domain-containing protein 1 isoform X1</fullName>
    </submittedName>
</protein>
<keyword evidence="11 13" id="KW-0040">ANK repeat</keyword>
<evidence type="ECO:0000256" key="1">
    <source>
        <dbReference type="ARBA" id="ARBA00004496"/>
    </source>
</evidence>
<name>A0A1U8BCA4_NELNU</name>
<evidence type="ECO:0000256" key="6">
    <source>
        <dbReference type="ARBA" id="ARBA00022737"/>
    </source>
</evidence>
<feature type="region of interest" description="Disordered" evidence="15">
    <location>
        <begin position="1"/>
        <end position="53"/>
    </location>
</feature>
<dbReference type="eggNOG" id="KOG2505">
    <property type="taxonomic scope" value="Eukaryota"/>
</dbReference>